<proteinExistence type="predicted"/>
<accession>A0A067MVV9</accession>
<evidence type="ECO:0000256" key="1">
    <source>
        <dbReference type="SAM" id="MobiDB-lite"/>
    </source>
</evidence>
<protein>
    <submittedName>
        <fullName evidence="2">Uncharacterized protein</fullName>
    </submittedName>
</protein>
<feature type="region of interest" description="Disordered" evidence="1">
    <location>
        <begin position="1"/>
        <end position="30"/>
    </location>
</feature>
<reference evidence="3" key="1">
    <citation type="journal article" date="2014" name="Proc. Natl. Acad. Sci. U.S.A.">
        <title>Extensive sampling of basidiomycete genomes demonstrates inadequacy of the white-rot/brown-rot paradigm for wood decay fungi.</title>
        <authorList>
            <person name="Riley R."/>
            <person name="Salamov A.A."/>
            <person name="Brown D.W."/>
            <person name="Nagy L.G."/>
            <person name="Floudas D."/>
            <person name="Held B.W."/>
            <person name="Levasseur A."/>
            <person name="Lombard V."/>
            <person name="Morin E."/>
            <person name="Otillar R."/>
            <person name="Lindquist E.A."/>
            <person name="Sun H."/>
            <person name="LaButti K.M."/>
            <person name="Schmutz J."/>
            <person name="Jabbour D."/>
            <person name="Luo H."/>
            <person name="Baker S.E."/>
            <person name="Pisabarro A.G."/>
            <person name="Walton J.D."/>
            <person name="Blanchette R.A."/>
            <person name="Henrissat B."/>
            <person name="Martin F."/>
            <person name="Cullen D."/>
            <person name="Hibbett D.S."/>
            <person name="Grigoriev I.V."/>
        </authorList>
    </citation>
    <scope>NUCLEOTIDE SEQUENCE [LARGE SCALE GENOMIC DNA]</scope>
    <source>
        <strain evidence="3">FD-172 SS1</strain>
    </source>
</reference>
<evidence type="ECO:0000313" key="3">
    <source>
        <dbReference type="Proteomes" id="UP000027195"/>
    </source>
</evidence>
<dbReference type="HOGENOM" id="CLU_877138_0_0_1"/>
<dbReference type="Proteomes" id="UP000027195">
    <property type="component" value="Unassembled WGS sequence"/>
</dbReference>
<evidence type="ECO:0000313" key="2">
    <source>
        <dbReference type="EMBL" id="KDQ19749.1"/>
    </source>
</evidence>
<feature type="compositionally biased region" description="Low complexity" evidence="1">
    <location>
        <begin position="149"/>
        <end position="169"/>
    </location>
</feature>
<dbReference type="EMBL" id="KL198018">
    <property type="protein sequence ID" value="KDQ19749.1"/>
    <property type="molecule type" value="Genomic_DNA"/>
</dbReference>
<feature type="compositionally biased region" description="Pro residues" evidence="1">
    <location>
        <begin position="15"/>
        <end position="24"/>
    </location>
</feature>
<feature type="region of interest" description="Disordered" evidence="1">
    <location>
        <begin position="136"/>
        <end position="224"/>
    </location>
</feature>
<dbReference type="AlphaFoldDB" id="A0A067MVV9"/>
<sequence>MNALGTSAFEFRFPTQPPSPPAPHAPIVDNSSATSTAMSAVHITASKKVIMQLWDEDIRAAFKDLPHGKVTTIHRWARTPGNKARSWHLFVEFDRRDGAVYALDAQIEQCDIGIMHSQHRLYSHYAAVRGGPPAQLWSPLPKKTKRGARPAASLSPTSPAAPSTSTEPARPVPLHHPCSRGGTPSRPTSPAPATPTSPSAAKRALDPNADTNSAPPKRTRITREAADRELDGLFTLIAEHSKTCEETLVVCCNVGELAKRVAAENRVLAARHKAQLAALSTASSELLQMKAELAAKKARLATIKARGRAGAAAGQTE</sequence>
<keyword evidence="3" id="KW-1185">Reference proteome</keyword>
<name>A0A067MVV9_BOTB1</name>
<dbReference type="InParanoid" id="A0A067MVV9"/>
<organism evidence="2 3">
    <name type="scientific">Botryobasidium botryosum (strain FD-172 SS1)</name>
    <dbReference type="NCBI Taxonomy" id="930990"/>
    <lineage>
        <taxon>Eukaryota</taxon>
        <taxon>Fungi</taxon>
        <taxon>Dikarya</taxon>
        <taxon>Basidiomycota</taxon>
        <taxon>Agaricomycotina</taxon>
        <taxon>Agaricomycetes</taxon>
        <taxon>Cantharellales</taxon>
        <taxon>Botryobasidiaceae</taxon>
        <taxon>Botryobasidium</taxon>
    </lineage>
</organism>
<gene>
    <name evidence="2" type="ORF">BOTBODRAFT_375952</name>
</gene>